<evidence type="ECO:0000313" key="13">
    <source>
        <dbReference type="EMBL" id="GBQ07552.1"/>
    </source>
</evidence>
<evidence type="ECO:0000256" key="4">
    <source>
        <dbReference type="ARBA" id="ARBA00005215"/>
    </source>
</evidence>
<dbReference type="Proteomes" id="UP001062901">
    <property type="component" value="Unassembled WGS sequence"/>
</dbReference>
<accession>A0ABQ0P049</accession>
<name>A0ABQ0P049_9PROT</name>
<dbReference type="InterPro" id="IPR013785">
    <property type="entry name" value="Aldolase_TIM"/>
</dbReference>
<comment type="similarity">
    <text evidence="5">Belongs to the class II fructose-bisphosphate aldolase family.</text>
</comment>
<evidence type="ECO:0000256" key="10">
    <source>
        <dbReference type="ARBA" id="ARBA00023152"/>
    </source>
</evidence>
<proteinExistence type="inferred from homology"/>
<organism evidence="13 14">
    <name type="scientific">Saccharibacter floricola DSM 15669</name>
    <dbReference type="NCBI Taxonomy" id="1123227"/>
    <lineage>
        <taxon>Bacteria</taxon>
        <taxon>Pseudomonadati</taxon>
        <taxon>Pseudomonadota</taxon>
        <taxon>Alphaproteobacteria</taxon>
        <taxon>Acetobacterales</taxon>
        <taxon>Acetobacteraceae</taxon>
        <taxon>Saccharibacter</taxon>
    </lineage>
</organism>
<dbReference type="Pfam" id="PF01116">
    <property type="entry name" value="F_bP_aldolase"/>
    <property type="match status" value="1"/>
</dbReference>
<dbReference type="InterPro" id="IPR000771">
    <property type="entry name" value="FBA_II"/>
</dbReference>
<dbReference type="NCBIfam" id="NF006628">
    <property type="entry name" value="PRK09197.1"/>
    <property type="match status" value="1"/>
</dbReference>
<evidence type="ECO:0000256" key="5">
    <source>
        <dbReference type="ARBA" id="ARBA00005812"/>
    </source>
</evidence>
<dbReference type="Gene3D" id="3.20.20.70">
    <property type="entry name" value="Aldolase class I"/>
    <property type="match status" value="1"/>
</dbReference>
<dbReference type="EC" id="4.1.2.13" evidence="6"/>
<keyword evidence="11" id="KW-0456">Lyase</keyword>
<evidence type="ECO:0000256" key="6">
    <source>
        <dbReference type="ARBA" id="ARBA00013068"/>
    </source>
</evidence>
<protein>
    <recommendedName>
        <fullName evidence="6">fructose-bisphosphate aldolase</fullName>
        <ecNumber evidence="6">4.1.2.13</ecNumber>
    </recommendedName>
    <alternativeName>
        <fullName evidence="12">Fructose-1,6-bisphosphate aldolase</fullName>
    </alternativeName>
</protein>
<keyword evidence="14" id="KW-1185">Reference proteome</keyword>
<dbReference type="PROSITE" id="PS00806">
    <property type="entry name" value="ALDOLASE_CLASS_II_2"/>
    <property type="match status" value="1"/>
</dbReference>
<comment type="cofactor">
    <cofactor evidence="2">
        <name>Zn(2+)</name>
        <dbReference type="ChEBI" id="CHEBI:29105"/>
    </cofactor>
</comment>
<evidence type="ECO:0000256" key="1">
    <source>
        <dbReference type="ARBA" id="ARBA00000441"/>
    </source>
</evidence>
<dbReference type="SUPFAM" id="SSF51569">
    <property type="entry name" value="Aldolase"/>
    <property type="match status" value="1"/>
</dbReference>
<dbReference type="PIRSF" id="PIRSF001359">
    <property type="entry name" value="F_bP_aldolase_II"/>
    <property type="match status" value="1"/>
</dbReference>
<sequence length="277" mass="30267">MARHVHLTAKEYGIAVIVHTDHANRPLIPWLNALIEFSEVNYAQTGRPLFSSHMLDLSAEPLDHNLDEADAMLRRLTPLGMGLEIELGITGGEEDGIGTELGEDHTANPSFYTQPVEVLTAWERLSPLGIVTIAASFGNVHGVYKPGNVTLRPEILKSSQELVSSQCGGDPNPLPLVFHGGSGSDPAIIHEALSYGVIKVNLDTDIQFAFARGVGAYVQQHETAFQHQLCPKTGRPLKKQYDPRTWLRAGEQHCIERLNEAFTILGSRGKSVASPRP</sequence>
<keyword evidence="7" id="KW-0113">Calvin cycle</keyword>
<dbReference type="PROSITE" id="PS00602">
    <property type="entry name" value="ALDOLASE_CLASS_II_1"/>
    <property type="match status" value="1"/>
</dbReference>
<evidence type="ECO:0000256" key="12">
    <source>
        <dbReference type="ARBA" id="ARBA00031804"/>
    </source>
</evidence>
<evidence type="ECO:0000256" key="11">
    <source>
        <dbReference type="ARBA" id="ARBA00023239"/>
    </source>
</evidence>
<comment type="pathway">
    <text evidence="4">Carbohydrate biosynthesis; Calvin cycle.</text>
</comment>
<keyword evidence="10" id="KW-0324">Glycolysis</keyword>
<evidence type="ECO:0000256" key="3">
    <source>
        <dbReference type="ARBA" id="ARBA00004714"/>
    </source>
</evidence>
<comment type="caution">
    <text evidence="13">The sequence shown here is derived from an EMBL/GenBank/DDBJ whole genome shotgun (WGS) entry which is preliminary data.</text>
</comment>
<dbReference type="InterPro" id="IPR006411">
    <property type="entry name" value="Fruct_bisP_bact"/>
</dbReference>
<reference evidence="13" key="1">
    <citation type="submission" date="2013-04" db="EMBL/GenBank/DDBJ databases">
        <title>The genome sequencing project of 58 acetic acid bacteria.</title>
        <authorList>
            <person name="Okamoto-Kainuma A."/>
            <person name="Ishikawa M."/>
            <person name="Umino S."/>
            <person name="Koizumi Y."/>
            <person name="Shiwa Y."/>
            <person name="Yoshikawa H."/>
            <person name="Matsutani M."/>
            <person name="Matsushita K."/>
        </authorList>
    </citation>
    <scope>NUCLEOTIDE SEQUENCE</scope>
    <source>
        <strain evidence="13">DSM 15669</strain>
    </source>
</reference>
<evidence type="ECO:0000256" key="2">
    <source>
        <dbReference type="ARBA" id="ARBA00001947"/>
    </source>
</evidence>
<gene>
    <name evidence="13" type="ORF">AA15669_1433</name>
</gene>
<evidence type="ECO:0000256" key="9">
    <source>
        <dbReference type="ARBA" id="ARBA00022833"/>
    </source>
</evidence>
<dbReference type="EMBL" id="BAQD01000036">
    <property type="protein sequence ID" value="GBQ07552.1"/>
    <property type="molecule type" value="Genomic_DNA"/>
</dbReference>
<keyword evidence="9" id="KW-0862">Zinc</keyword>
<comment type="catalytic activity">
    <reaction evidence="1">
        <text>beta-D-fructose 1,6-bisphosphate = D-glyceraldehyde 3-phosphate + dihydroxyacetone phosphate</text>
        <dbReference type="Rhea" id="RHEA:14729"/>
        <dbReference type="ChEBI" id="CHEBI:32966"/>
        <dbReference type="ChEBI" id="CHEBI:57642"/>
        <dbReference type="ChEBI" id="CHEBI:59776"/>
        <dbReference type="EC" id="4.1.2.13"/>
    </reaction>
</comment>
<evidence type="ECO:0000313" key="14">
    <source>
        <dbReference type="Proteomes" id="UP001062901"/>
    </source>
</evidence>
<evidence type="ECO:0000256" key="8">
    <source>
        <dbReference type="ARBA" id="ARBA00022723"/>
    </source>
</evidence>
<keyword evidence="8" id="KW-0479">Metal-binding</keyword>
<dbReference type="PANTHER" id="PTHR30559:SF0">
    <property type="entry name" value="FRUCTOSE-BISPHOSPHATE ALDOLASE"/>
    <property type="match status" value="1"/>
</dbReference>
<evidence type="ECO:0000256" key="7">
    <source>
        <dbReference type="ARBA" id="ARBA00022567"/>
    </source>
</evidence>
<comment type="pathway">
    <text evidence="3">Carbohydrate degradation; glycolysis; D-glyceraldehyde 3-phosphate and glycerone phosphate from D-glucose: step 4/4.</text>
</comment>
<dbReference type="PANTHER" id="PTHR30559">
    <property type="entry name" value="FRUCTOSE-BISPHOSPHATE ALDOLASE CLASS 2"/>
    <property type="match status" value="1"/>
</dbReference>